<name>A0ABR1RIX1_9PEZI</name>
<evidence type="ECO:0000313" key="2">
    <source>
        <dbReference type="EMBL" id="KAK8013229.1"/>
    </source>
</evidence>
<dbReference type="Proteomes" id="UP001396898">
    <property type="component" value="Unassembled WGS sequence"/>
</dbReference>
<feature type="region of interest" description="Disordered" evidence="1">
    <location>
        <begin position="1"/>
        <end position="29"/>
    </location>
</feature>
<proteinExistence type="predicted"/>
<keyword evidence="3" id="KW-1185">Reference proteome</keyword>
<dbReference type="EMBL" id="JAQQWI010000014">
    <property type="protein sequence ID" value="KAK8013229.1"/>
    <property type="molecule type" value="Genomic_DNA"/>
</dbReference>
<sequence length="66" mass="7680">MQSELHELQTELDGIDRQDASSNESKNATQDWVEFKKSCVAQPRRMQLVLEIRSLMSEYHNHTMTG</sequence>
<evidence type="ECO:0000313" key="3">
    <source>
        <dbReference type="Proteomes" id="UP001396898"/>
    </source>
</evidence>
<reference evidence="2 3" key="1">
    <citation type="submission" date="2023-01" db="EMBL/GenBank/DDBJ databases">
        <title>Analysis of 21 Apiospora genomes using comparative genomics revels a genus with tremendous synthesis potential of carbohydrate active enzymes and secondary metabolites.</title>
        <authorList>
            <person name="Sorensen T."/>
        </authorList>
    </citation>
    <scope>NUCLEOTIDE SEQUENCE [LARGE SCALE GENOMIC DNA]</scope>
    <source>
        <strain evidence="2 3">CBS 20057</strain>
    </source>
</reference>
<feature type="compositionally biased region" description="Basic and acidic residues" evidence="1">
    <location>
        <begin position="1"/>
        <end position="19"/>
    </location>
</feature>
<gene>
    <name evidence="2" type="ORF">PG991_009500</name>
</gene>
<organism evidence="2 3">
    <name type="scientific">Apiospora marii</name>
    <dbReference type="NCBI Taxonomy" id="335849"/>
    <lineage>
        <taxon>Eukaryota</taxon>
        <taxon>Fungi</taxon>
        <taxon>Dikarya</taxon>
        <taxon>Ascomycota</taxon>
        <taxon>Pezizomycotina</taxon>
        <taxon>Sordariomycetes</taxon>
        <taxon>Xylariomycetidae</taxon>
        <taxon>Amphisphaeriales</taxon>
        <taxon>Apiosporaceae</taxon>
        <taxon>Apiospora</taxon>
    </lineage>
</organism>
<protein>
    <submittedName>
        <fullName evidence="2">Uncharacterized protein</fullName>
    </submittedName>
</protein>
<accession>A0ABR1RIX1</accession>
<comment type="caution">
    <text evidence="2">The sequence shown here is derived from an EMBL/GenBank/DDBJ whole genome shotgun (WGS) entry which is preliminary data.</text>
</comment>
<feature type="compositionally biased region" description="Polar residues" evidence="1">
    <location>
        <begin position="20"/>
        <end position="29"/>
    </location>
</feature>
<evidence type="ECO:0000256" key="1">
    <source>
        <dbReference type="SAM" id="MobiDB-lite"/>
    </source>
</evidence>